<accession>A0A9D2N736</accession>
<dbReference type="AlphaFoldDB" id="A0A9D2N736"/>
<reference evidence="1" key="1">
    <citation type="journal article" date="2021" name="PeerJ">
        <title>Extensive microbial diversity within the chicken gut microbiome revealed by metagenomics and culture.</title>
        <authorList>
            <person name="Gilroy R."/>
            <person name="Ravi A."/>
            <person name="Getino M."/>
            <person name="Pursley I."/>
            <person name="Horton D.L."/>
            <person name="Alikhan N.F."/>
            <person name="Baker D."/>
            <person name="Gharbi K."/>
            <person name="Hall N."/>
            <person name="Watson M."/>
            <person name="Adriaenssens E.M."/>
            <person name="Foster-Nyarko E."/>
            <person name="Jarju S."/>
            <person name="Secka A."/>
            <person name="Antonio M."/>
            <person name="Oren A."/>
            <person name="Chaudhuri R.R."/>
            <person name="La Ragione R."/>
            <person name="Hildebrand F."/>
            <person name="Pallen M.J."/>
        </authorList>
    </citation>
    <scope>NUCLEOTIDE SEQUENCE</scope>
    <source>
        <strain evidence="1">ChiSxjej6B18-287</strain>
    </source>
</reference>
<evidence type="ECO:0000313" key="2">
    <source>
        <dbReference type="Proteomes" id="UP000823893"/>
    </source>
</evidence>
<dbReference type="EMBL" id="DWWV01000108">
    <property type="protein sequence ID" value="HJC10839.1"/>
    <property type="molecule type" value="Genomic_DNA"/>
</dbReference>
<dbReference type="Pfam" id="PF14907">
    <property type="entry name" value="NTP_transf_5"/>
    <property type="match status" value="1"/>
</dbReference>
<dbReference type="Proteomes" id="UP000823893">
    <property type="component" value="Unassembled WGS sequence"/>
</dbReference>
<reference evidence="1" key="2">
    <citation type="submission" date="2021-04" db="EMBL/GenBank/DDBJ databases">
        <authorList>
            <person name="Gilroy R."/>
        </authorList>
    </citation>
    <scope>NUCLEOTIDE SEQUENCE</scope>
    <source>
        <strain evidence="1">ChiSxjej6B18-287</strain>
    </source>
</reference>
<dbReference type="InterPro" id="IPR039498">
    <property type="entry name" value="NTP_transf_5"/>
</dbReference>
<proteinExistence type="predicted"/>
<protein>
    <submittedName>
        <fullName evidence="1">Nucleotidyltransferase family protein</fullName>
    </submittedName>
</protein>
<sequence>MKRQEITFEDGQGELHIEVHTNPMGQETGIRRQMNRDFTEVFQKKISVQIENTEIWTMEPTDHLLFLILHAFKHFMAGGLGIRQALDICLFCKRYQEEINWEYISDSLENVEGEKFFTDMLYIGNKYLGFDFKIHRERNCPDDLLEDMLTGGVFGNTTQTERTACSMTFAAVDSREKYSTASAVVRAIFPTMRFMRERNPELVEKPWLLPIFWMKRWRRFIRYNKENGGGLARESIRTSQKRIELLKKYGLI</sequence>
<gene>
    <name evidence="1" type="ORF">H9935_08475</name>
</gene>
<organism evidence="1 2">
    <name type="scientific">Candidatus Blautia merdigallinarum</name>
    <dbReference type="NCBI Taxonomy" id="2838495"/>
    <lineage>
        <taxon>Bacteria</taxon>
        <taxon>Bacillati</taxon>
        <taxon>Bacillota</taxon>
        <taxon>Clostridia</taxon>
        <taxon>Lachnospirales</taxon>
        <taxon>Lachnospiraceae</taxon>
        <taxon>Blautia</taxon>
    </lineage>
</organism>
<evidence type="ECO:0000313" key="1">
    <source>
        <dbReference type="EMBL" id="HJC10839.1"/>
    </source>
</evidence>
<comment type="caution">
    <text evidence="1">The sequence shown here is derived from an EMBL/GenBank/DDBJ whole genome shotgun (WGS) entry which is preliminary data.</text>
</comment>
<name>A0A9D2N736_9FIRM</name>